<dbReference type="PROSITE" id="PS00089">
    <property type="entry name" value="RIBORED_LARGE"/>
    <property type="match status" value="1"/>
</dbReference>
<dbReference type="PANTHER" id="PTHR11573">
    <property type="entry name" value="RIBONUCLEOSIDE-DIPHOSPHATE REDUCTASE LARGE CHAIN"/>
    <property type="match status" value="1"/>
</dbReference>
<feature type="domain" description="Ribonucleotide reductase large subunit" evidence="2">
    <location>
        <begin position="155"/>
        <end position="177"/>
    </location>
</feature>
<keyword evidence="3" id="KW-0560">Oxidoreductase</keyword>
<comment type="similarity">
    <text evidence="1">Belongs to the ribonucleoside diphosphate reductase large chain family.</text>
</comment>
<dbReference type="EC" id="1.17.4.1" evidence="3"/>
<dbReference type="GO" id="GO:0009263">
    <property type="term" value="P:deoxyribonucleotide biosynthetic process"/>
    <property type="evidence" value="ECO:0007669"/>
    <property type="project" value="TreeGrafter"/>
</dbReference>
<organism evidence="3">
    <name type="scientific">uncultured Anaerotruncus sp</name>
    <dbReference type="NCBI Taxonomy" id="905011"/>
    <lineage>
        <taxon>Bacteria</taxon>
        <taxon>Bacillati</taxon>
        <taxon>Bacillota</taxon>
        <taxon>Clostridia</taxon>
        <taxon>Eubacteriales</taxon>
        <taxon>Oscillospiraceae</taxon>
        <taxon>Anaerotruncus</taxon>
        <taxon>environmental samples</taxon>
    </lineage>
</organism>
<dbReference type="InterPro" id="IPR039718">
    <property type="entry name" value="Rrm1"/>
</dbReference>
<dbReference type="InterPro" id="IPR000788">
    <property type="entry name" value="RNR_lg_C"/>
</dbReference>
<dbReference type="GO" id="GO:0004748">
    <property type="term" value="F:ribonucleoside-diphosphate reductase activity, thioredoxin disulfide as acceptor"/>
    <property type="evidence" value="ECO:0007669"/>
    <property type="project" value="UniProtKB-EC"/>
</dbReference>
<dbReference type="GO" id="GO:0005524">
    <property type="term" value="F:ATP binding"/>
    <property type="evidence" value="ECO:0007669"/>
    <property type="project" value="TreeGrafter"/>
</dbReference>
<gene>
    <name evidence="3" type="primary">nrdE</name>
    <name evidence="3" type="ORF">SAMEA3545359_00221</name>
</gene>
<reference evidence="3" key="1">
    <citation type="submission" date="2015-09" db="EMBL/GenBank/DDBJ databases">
        <authorList>
            <consortium name="Pathogen Informatics"/>
        </authorList>
    </citation>
    <scope>NUCLEOTIDE SEQUENCE</scope>
    <source>
        <strain evidence="3">2789STDY5834896</strain>
    </source>
</reference>
<evidence type="ECO:0000259" key="2">
    <source>
        <dbReference type="PROSITE" id="PS00089"/>
    </source>
</evidence>
<sequence length="297" mass="33486">MHTQVKTQDGDTVVVTTTRPGEFVVCNLASLSLGNLPVEDDAYLREVVKTAVRALDNVIDLNFYPLPYAQLTNQKYRSIGLGVSGYHHMLAKRKIKWESEQHLAFADDLFERINRAAIAASSDLAAEKGRYALFEGSDWQTGAYFKKRGYTSPSWRVLAQKVAAQGMRNAYLLAVAPTSSTSIIAGTTAGLDPLMRRFFLEEKKGHMLPRVAPELSPATYWYYKNAHQIDQTYTVRACGVRQRHIDQAQSVNLYITNDYTMRQVLGLYIKAWECGVKTIYYVRSRSLEVNDCESCSS</sequence>
<dbReference type="GO" id="GO:0005971">
    <property type="term" value="C:ribonucleoside-diphosphate reductase complex"/>
    <property type="evidence" value="ECO:0007669"/>
    <property type="project" value="TreeGrafter"/>
</dbReference>
<dbReference type="Gene3D" id="3.20.70.20">
    <property type="match status" value="1"/>
</dbReference>
<dbReference type="SUPFAM" id="SSF51998">
    <property type="entry name" value="PFL-like glycyl radical enzymes"/>
    <property type="match status" value="1"/>
</dbReference>
<dbReference type="PRINTS" id="PR01183">
    <property type="entry name" value="RIBORDTASEM1"/>
</dbReference>
<protein>
    <submittedName>
        <fullName evidence="3">Ribonucleoside-diphosphate reductase subunit alpha</fullName>
        <ecNumber evidence="3">1.17.4.1</ecNumber>
    </submittedName>
</protein>
<dbReference type="PANTHER" id="PTHR11573:SF6">
    <property type="entry name" value="RIBONUCLEOSIDE-DIPHOSPHATE REDUCTASE LARGE SUBUNIT"/>
    <property type="match status" value="1"/>
</dbReference>
<evidence type="ECO:0000313" key="3">
    <source>
        <dbReference type="EMBL" id="SCJ40011.1"/>
    </source>
</evidence>
<name>A0A1C6G3U3_9FIRM</name>
<dbReference type="EMBL" id="FMHG01000001">
    <property type="protein sequence ID" value="SCJ40011.1"/>
    <property type="molecule type" value="Genomic_DNA"/>
</dbReference>
<evidence type="ECO:0000256" key="1">
    <source>
        <dbReference type="ARBA" id="ARBA00010406"/>
    </source>
</evidence>
<proteinExistence type="inferred from homology"/>
<dbReference type="Pfam" id="PF02867">
    <property type="entry name" value="Ribonuc_red_lgC"/>
    <property type="match status" value="1"/>
</dbReference>
<dbReference type="AlphaFoldDB" id="A0A1C6G3U3"/>
<dbReference type="InterPro" id="IPR013346">
    <property type="entry name" value="NrdE_NrdA_C"/>
</dbReference>
<accession>A0A1C6G3U3</accession>